<evidence type="ECO:0000256" key="5">
    <source>
        <dbReference type="ARBA" id="ARBA00022692"/>
    </source>
</evidence>
<feature type="domain" description="TonB-dependent receptor plug" evidence="15">
    <location>
        <begin position="43"/>
        <end position="149"/>
    </location>
</feature>
<sequence length="620" mass="66963">MKHPFPTRALALALAPTAALAQAAATSPLEEIVVTSSRVPMPLREVGTAISVIDEEEITRRGFNSLAEILRTQPSVAASNTGGPGAATAIRIRGEEGFRTKVLVDGIDITDTSGTQFSPRMEQFLSSGIQRVEILRGPQGLMYGADAGGVINITTQTPQDGLGGRIDAEVGSFGTRELSGSFGGDLGAVDFLLGAASFETDGFNARTTDTDLGDDDGYENLSYNGRIGWAVTDTLRLSVAARRTEGENDYDNCFTVTTFAPSNACSDDFIQDAVRVAADYQGQSFTHQLAFSENSTERDFFTEGLRSFGAEGELSRLSYVGSWRGGEALRLVYGFDQETQAIDDGSFDRDRDQTGLFGELQGRLGDGFTVTAGVRNDDNDDFGSHDSYRVSGAWVTALAAGELKLRGTWGTGFRAPSLYEISYNRGPFAFSPAATAGLREETSEGYDLGVAWAGAAGEYLELTWFEQQVENQIFFDLIGFSGYLQEDGESESRGVELAAAWPLAGGLALSGNYTWNDTETATGEQRARRPEHLGNAGLTFTSRDQRLKLGAHLRLSRDAVSTAATPLDDYEVVDLNASFELFPGLTIFGRLENALDEDYEEVPTYNTAERAAYAGLRYRF</sequence>
<dbReference type="GO" id="GO:0015344">
    <property type="term" value="F:siderophore uptake transmembrane transporter activity"/>
    <property type="evidence" value="ECO:0007669"/>
    <property type="project" value="TreeGrafter"/>
</dbReference>
<dbReference type="Gene3D" id="2.40.170.20">
    <property type="entry name" value="TonB-dependent receptor, beta-barrel domain"/>
    <property type="match status" value="1"/>
</dbReference>
<dbReference type="PROSITE" id="PS52016">
    <property type="entry name" value="TONB_DEPENDENT_REC_3"/>
    <property type="match status" value="1"/>
</dbReference>
<dbReference type="GO" id="GO:0044718">
    <property type="term" value="P:siderophore transmembrane transport"/>
    <property type="evidence" value="ECO:0007669"/>
    <property type="project" value="TreeGrafter"/>
</dbReference>
<dbReference type="InterPro" id="IPR000531">
    <property type="entry name" value="Beta-barrel_TonB"/>
</dbReference>
<dbReference type="InterPro" id="IPR039426">
    <property type="entry name" value="TonB-dep_rcpt-like"/>
</dbReference>
<gene>
    <name evidence="16" type="ORF">HRUBRA_00439</name>
</gene>
<keyword evidence="17" id="KW-1185">Reference proteome</keyword>
<evidence type="ECO:0000313" key="16">
    <source>
        <dbReference type="EMBL" id="KGE04966.1"/>
    </source>
</evidence>
<dbReference type="PATRIC" id="fig|1265313.6.peg.436"/>
<dbReference type="GO" id="GO:0009279">
    <property type="term" value="C:cell outer membrane"/>
    <property type="evidence" value="ECO:0007669"/>
    <property type="project" value="UniProtKB-SubCell"/>
</dbReference>
<feature type="chain" id="PRO_5001913080" evidence="13">
    <location>
        <begin position="22"/>
        <end position="620"/>
    </location>
</feature>
<dbReference type="CDD" id="cd01347">
    <property type="entry name" value="ligand_gated_channel"/>
    <property type="match status" value="1"/>
</dbReference>
<dbReference type="HOGENOM" id="CLU_008287_18_5_6"/>
<keyword evidence="7 12" id="KW-0798">TonB box</keyword>
<evidence type="ECO:0000256" key="6">
    <source>
        <dbReference type="ARBA" id="ARBA00022729"/>
    </source>
</evidence>
<evidence type="ECO:0000256" key="1">
    <source>
        <dbReference type="ARBA" id="ARBA00004571"/>
    </source>
</evidence>
<dbReference type="EMBL" id="AUVB01000013">
    <property type="protein sequence ID" value="KGE04966.1"/>
    <property type="molecule type" value="Genomic_DNA"/>
</dbReference>
<comment type="similarity">
    <text evidence="2">Belongs to the TonB-dependent receptor family. Hemoglobin/haptoglobin binding protein subfamily.</text>
</comment>
<accession>A0A095XYX7</accession>
<dbReference type="STRING" id="1265313.HRUBRA_00439"/>
<evidence type="ECO:0000256" key="7">
    <source>
        <dbReference type="ARBA" id="ARBA00023077"/>
    </source>
</evidence>
<keyword evidence="10 11" id="KW-0998">Cell outer membrane</keyword>
<dbReference type="SUPFAM" id="SSF56935">
    <property type="entry name" value="Porins"/>
    <property type="match status" value="1"/>
</dbReference>
<dbReference type="InterPro" id="IPR036942">
    <property type="entry name" value="Beta-barrel_TonB_sf"/>
</dbReference>
<keyword evidence="4 11" id="KW-1134">Transmembrane beta strand</keyword>
<feature type="domain" description="TonB-dependent receptor-like beta-barrel" evidence="14">
    <location>
        <begin position="196"/>
        <end position="593"/>
    </location>
</feature>
<keyword evidence="5 11" id="KW-0812">Transmembrane</keyword>
<dbReference type="OrthoDB" id="9764669at2"/>
<dbReference type="Gene3D" id="2.170.130.10">
    <property type="entry name" value="TonB-dependent receptor, plug domain"/>
    <property type="match status" value="1"/>
</dbReference>
<dbReference type="InterPro" id="IPR012910">
    <property type="entry name" value="Plug_dom"/>
</dbReference>
<evidence type="ECO:0000259" key="15">
    <source>
        <dbReference type="Pfam" id="PF07715"/>
    </source>
</evidence>
<evidence type="ECO:0000256" key="2">
    <source>
        <dbReference type="ARBA" id="ARBA00008143"/>
    </source>
</evidence>
<evidence type="ECO:0000256" key="13">
    <source>
        <dbReference type="SAM" id="SignalP"/>
    </source>
</evidence>
<keyword evidence="9 16" id="KW-0675">Receptor</keyword>
<dbReference type="PANTHER" id="PTHR30069">
    <property type="entry name" value="TONB-DEPENDENT OUTER MEMBRANE RECEPTOR"/>
    <property type="match status" value="1"/>
</dbReference>
<dbReference type="eggNOG" id="COG4206">
    <property type="taxonomic scope" value="Bacteria"/>
</dbReference>
<keyword evidence="6 13" id="KW-0732">Signal</keyword>
<evidence type="ECO:0000256" key="9">
    <source>
        <dbReference type="ARBA" id="ARBA00023170"/>
    </source>
</evidence>
<feature type="signal peptide" evidence="13">
    <location>
        <begin position="1"/>
        <end position="21"/>
    </location>
</feature>
<comment type="caution">
    <text evidence="16">The sequence shown here is derived from an EMBL/GenBank/DDBJ whole genome shotgun (WGS) entry which is preliminary data.</text>
</comment>
<protein>
    <submittedName>
        <fullName evidence="16">Outer membrane vitamin B12 receptor BtuB</fullName>
    </submittedName>
</protein>
<evidence type="ECO:0000256" key="11">
    <source>
        <dbReference type="PROSITE-ProRule" id="PRU01360"/>
    </source>
</evidence>
<dbReference type="Proteomes" id="UP000029640">
    <property type="component" value="Unassembled WGS sequence"/>
</dbReference>
<evidence type="ECO:0000259" key="14">
    <source>
        <dbReference type="Pfam" id="PF00593"/>
    </source>
</evidence>
<reference evidence="16 17" key="1">
    <citation type="journal article" date="2014" name="Genome Announc.">
        <title>Genome Sequence of Gammaproteobacterial Pseudohaliea rubra Type Strain DSM 19751, Isolated from Coastal Seawater of the Mediterranean Sea.</title>
        <authorList>
            <person name="Spring S."/>
            <person name="Fiebig A."/>
            <person name="Riedel T."/>
            <person name="Goker M."/>
            <person name="Klenk H.P."/>
        </authorList>
    </citation>
    <scope>NUCLEOTIDE SEQUENCE [LARGE SCALE GENOMIC DNA]</scope>
    <source>
        <strain evidence="16 17">DSM 19751</strain>
    </source>
</reference>
<evidence type="ECO:0000256" key="12">
    <source>
        <dbReference type="RuleBase" id="RU003357"/>
    </source>
</evidence>
<dbReference type="Pfam" id="PF07715">
    <property type="entry name" value="Plug"/>
    <property type="match status" value="1"/>
</dbReference>
<dbReference type="RefSeq" id="WP_035513867.1">
    <property type="nucleotide sequence ID" value="NZ_KN234746.1"/>
</dbReference>
<proteinExistence type="inferred from homology"/>
<keyword evidence="3 11" id="KW-0813">Transport</keyword>
<evidence type="ECO:0000256" key="3">
    <source>
        <dbReference type="ARBA" id="ARBA00022448"/>
    </source>
</evidence>
<organism evidence="16 17">
    <name type="scientific">Pseudohaliea rubra DSM 19751</name>
    <dbReference type="NCBI Taxonomy" id="1265313"/>
    <lineage>
        <taxon>Bacteria</taxon>
        <taxon>Pseudomonadati</taxon>
        <taxon>Pseudomonadota</taxon>
        <taxon>Gammaproteobacteria</taxon>
        <taxon>Cellvibrionales</taxon>
        <taxon>Halieaceae</taxon>
        <taxon>Pseudohaliea</taxon>
    </lineage>
</organism>
<evidence type="ECO:0000256" key="8">
    <source>
        <dbReference type="ARBA" id="ARBA00023136"/>
    </source>
</evidence>
<dbReference type="PANTHER" id="PTHR30069:SF29">
    <property type="entry name" value="HEMOGLOBIN AND HEMOGLOBIN-HAPTOGLOBIN-BINDING PROTEIN 1-RELATED"/>
    <property type="match status" value="1"/>
</dbReference>
<dbReference type="InterPro" id="IPR037066">
    <property type="entry name" value="Plug_dom_sf"/>
</dbReference>
<dbReference type="Pfam" id="PF00593">
    <property type="entry name" value="TonB_dep_Rec_b-barrel"/>
    <property type="match status" value="1"/>
</dbReference>
<evidence type="ECO:0000256" key="10">
    <source>
        <dbReference type="ARBA" id="ARBA00023237"/>
    </source>
</evidence>
<name>A0A095XYX7_9GAMM</name>
<evidence type="ECO:0000313" key="17">
    <source>
        <dbReference type="Proteomes" id="UP000029640"/>
    </source>
</evidence>
<evidence type="ECO:0000256" key="4">
    <source>
        <dbReference type="ARBA" id="ARBA00022452"/>
    </source>
</evidence>
<dbReference type="AlphaFoldDB" id="A0A095XYX7"/>
<keyword evidence="8 11" id="KW-0472">Membrane</keyword>
<comment type="subcellular location">
    <subcellularLocation>
        <location evidence="1 11">Cell outer membrane</location>
        <topology evidence="1 11">Multi-pass membrane protein</topology>
    </subcellularLocation>
</comment>